<evidence type="ECO:0000256" key="1">
    <source>
        <dbReference type="ARBA" id="ARBA00010587"/>
    </source>
</evidence>
<evidence type="ECO:0000313" key="6">
    <source>
        <dbReference type="Proteomes" id="UP000501991"/>
    </source>
</evidence>
<evidence type="ECO:0000256" key="2">
    <source>
        <dbReference type="ARBA" id="ARBA00022723"/>
    </source>
</evidence>
<dbReference type="Proteomes" id="UP000501991">
    <property type="component" value="Chromosome"/>
</dbReference>
<dbReference type="CDD" id="cd12107">
    <property type="entry name" value="Hemerythrin"/>
    <property type="match status" value="1"/>
</dbReference>
<protein>
    <submittedName>
        <fullName evidence="5">Hemerythrin family protein</fullName>
    </submittedName>
</protein>
<keyword evidence="6" id="KW-1185">Reference proteome</keyword>
<dbReference type="PANTHER" id="PTHR37164:SF1">
    <property type="entry name" value="BACTERIOHEMERYTHRIN"/>
    <property type="match status" value="1"/>
</dbReference>
<dbReference type="KEGG" id="azq:G3580_19005"/>
<accession>A0A6C1B826</accession>
<reference evidence="5 6" key="1">
    <citation type="submission" date="2020-02" db="EMBL/GenBank/DDBJ databases">
        <title>Nitrogenibacter mangrovi gen. nov., sp. nov. isolated from mangrove sediment, a denitrifying betaproteobacterium.</title>
        <authorList>
            <person name="Liao H."/>
            <person name="Tian Y."/>
        </authorList>
    </citation>
    <scope>NUCLEOTIDE SEQUENCE [LARGE SCALE GENOMIC DNA]</scope>
    <source>
        <strain evidence="5 6">M9-3-2</strain>
    </source>
</reference>
<dbReference type="InterPro" id="IPR035938">
    <property type="entry name" value="Hemerythrin-like_sf"/>
</dbReference>
<keyword evidence="2" id="KW-0479">Metal-binding</keyword>
<proteinExistence type="inferred from homology"/>
<dbReference type="Gene3D" id="1.20.120.50">
    <property type="entry name" value="Hemerythrin-like"/>
    <property type="match status" value="1"/>
</dbReference>
<evidence type="ECO:0000313" key="5">
    <source>
        <dbReference type="EMBL" id="QID19523.1"/>
    </source>
</evidence>
<dbReference type="AlphaFoldDB" id="A0A6C1B826"/>
<evidence type="ECO:0000259" key="4">
    <source>
        <dbReference type="Pfam" id="PF01814"/>
    </source>
</evidence>
<sequence>MQWDTAHHALGVADMDATHREFASYVSALSAAPEVEFPALFEQLRAHTRRHFEGEYRLMQACRFAATAEHEAEHARVLADLSHLSIRVQQGNCTMARAYVNALPDWFAQHLATLDSALAARLKAAALASA</sequence>
<dbReference type="GO" id="GO:0046872">
    <property type="term" value="F:metal ion binding"/>
    <property type="evidence" value="ECO:0007669"/>
    <property type="project" value="UniProtKB-KW"/>
</dbReference>
<dbReference type="InterPro" id="IPR012827">
    <property type="entry name" value="Hemerythrin_metal-bd"/>
</dbReference>
<organism evidence="5 6">
    <name type="scientific">Nitrogeniibacter mangrovi</name>
    <dbReference type="NCBI Taxonomy" id="2016596"/>
    <lineage>
        <taxon>Bacteria</taxon>
        <taxon>Pseudomonadati</taxon>
        <taxon>Pseudomonadota</taxon>
        <taxon>Betaproteobacteria</taxon>
        <taxon>Rhodocyclales</taxon>
        <taxon>Zoogloeaceae</taxon>
        <taxon>Nitrogeniibacter</taxon>
    </lineage>
</organism>
<feature type="domain" description="Hemerythrin-like" evidence="4">
    <location>
        <begin position="11"/>
        <end position="120"/>
    </location>
</feature>
<evidence type="ECO:0000256" key="3">
    <source>
        <dbReference type="ARBA" id="ARBA00023004"/>
    </source>
</evidence>
<dbReference type="InterPro" id="IPR012312">
    <property type="entry name" value="Hemerythrin-like"/>
</dbReference>
<dbReference type="RefSeq" id="WP_173768213.1">
    <property type="nucleotide sequence ID" value="NZ_CP048836.1"/>
</dbReference>
<dbReference type="EMBL" id="CP048836">
    <property type="protein sequence ID" value="QID19523.1"/>
    <property type="molecule type" value="Genomic_DNA"/>
</dbReference>
<dbReference type="Pfam" id="PF01814">
    <property type="entry name" value="Hemerythrin"/>
    <property type="match status" value="1"/>
</dbReference>
<name>A0A6C1B826_9RHOO</name>
<dbReference type="NCBIfam" id="TIGR02481">
    <property type="entry name" value="hemeryth_dom"/>
    <property type="match status" value="1"/>
</dbReference>
<gene>
    <name evidence="5" type="ORF">G3580_19005</name>
</gene>
<keyword evidence="3" id="KW-0408">Iron</keyword>
<dbReference type="SUPFAM" id="SSF47188">
    <property type="entry name" value="Hemerythrin-like"/>
    <property type="match status" value="1"/>
</dbReference>
<dbReference type="InterPro" id="IPR050669">
    <property type="entry name" value="Hemerythrin"/>
</dbReference>
<comment type="similarity">
    <text evidence="1">Belongs to the hemerythrin family.</text>
</comment>
<dbReference type="PANTHER" id="PTHR37164">
    <property type="entry name" value="BACTERIOHEMERYTHRIN"/>
    <property type="match status" value="1"/>
</dbReference>